<feature type="non-terminal residue" evidence="4">
    <location>
        <position position="1"/>
    </location>
</feature>
<dbReference type="InterPro" id="IPR018839">
    <property type="entry name" value="Tscrpt-silencing_Clr2_C"/>
</dbReference>
<feature type="compositionally biased region" description="Basic and acidic residues" evidence="1">
    <location>
        <begin position="150"/>
        <end position="164"/>
    </location>
</feature>
<reference evidence="4" key="1">
    <citation type="submission" date="2022-11" db="EMBL/GenBank/DDBJ databases">
        <authorList>
            <person name="Petersen C."/>
        </authorList>
    </citation>
    <scope>NUCLEOTIDE SEQUENCE</scope>
    <source>
        <strain evidence="4">IBT 19713</strain>
    </source>
</reference>
<evidence type="ECO:0000259" key="3">
    <source>
        <dbReference type="Pfam" id="PF16761"/>
    </source>
</evidence>
<dbReference type="InterPro" id="IPR031915">
    <property type="entry name" value="Clr2_N"/>
</dbReference>
<keyword evidence="5" id="KW-1185">Reference proteome</keyword>
<feature type="compositionally biased region" description="Acidic residues" evidence="1">
    <location>
        <begin position="633"/>
        <end position="644"/>
    </location>
</feature>
<feature type="region of interest" description="Disordered" evidence="1">
    <location>
        <begin position="133"/>
        <end position="164"/>
    </location>
</feature>
<dbReference type="AlphaFoldDB" id="A0A9W9PHV8"/>
<dbReference type="GO" id="GO:0033553">
    <property type="term" value="C:rDNA heterochromatin"/>
    <property type="evidence" value="ECO:0007669"/>
    <property type="project" value="TreeGrafter"/>
</dbReference>
<dbReference type="EMBL" id="JAPQKS010000002">
    <property type="protein sequence ID" value="KAJ5245953.1"/>
    <property type="molecule type" value="Genomic_DNA"/>
</dbReference>
<proteinExistence type="predicted"/>
<evidence type="ECO:0000313" key="5">
    <source>
        <dbReference type="Proteomes" id="UP001150941"/>
    </source>
</evidence>
<dbReference type="GO" id="GO:0031934">
    <property type="term" value="C:mating-type region heterochromatin"/>
    <property type="evidence" value="ECO:0007669"/>
    <property type="project" value="TreeGrafter"/>
</dbReference>
<dbReference type="RefSeq" id="XP_058333374.1">
    <property type="nucleotide sequence ID" value="XM_058470233.1"/>
</dbReference>
<dbReference type="GeneID" id="83197536"/>
<dbReference type="GO" id="GO:0070824">
    <property type="term" value="C:SHREC complex"/>
    <property type="evidence" value="ECO:0007669"/>
    <property type="project" value="InterPro"/>
</dbReference>
<dbReference type="Pfam" id="PF16761">
    <property type="entry name" value="Clr2_transil"/>
    <property type="match status" value="1"/>
</dbReference>
<dbReference type="GO" id="GO:0030466">
    <property type="term" value="P:silent mating-type cassette heterochromatin formation"/>
    <property type="evidence" value="ECO:0007669"/>
    <property type="project" value="TreeGrafter"/>
</dbReference>
<reference evidence="4" key="2">
    <citation type="journal article" date="2023" name="IMA Fungus">
        <title>Comparative genomic study of the Penicillium genus elucidates a diverse pangenome and 15 lateral gene transfer events.</title>
        <authorList>
            <person name="Petersen C."/>
            <person name="Sorensen T."/>
            <person name="Nielsen M.R."/>
            <person name="Sondergaard T.E."/>
            <person name="Sorensen J.L."/>
            <person name="Fitzpatrick D.A."/>
            <person name="Frisvad J.C."/>
            <person name="Nielsen K.L."/>
        </authorList>
    </citation>
    <scope>NUCLEOTIDE SEQUENCE</scope>
    <source>
        <strain evidence="4">IBT 19713</strain>
    </source>
</reference>
<comment type="caution">
    <text evidence="4">The sequence shown here is derived from an EMBL/GenBank/DDBJ whole genome shotgun (WGS) entry which is preliminary data.</text>
</comment>
<dbReference type="PANTHER" id="PTHR38046">
    <property type="entry name" value="CRYPTIC LOCI REGULATOR 2"/>
    <property type="match status" value="1"/>
</dbReference>
<dbReference type="PANTHER" id="PTHR38046:SF1">
    <property type="entry name" value="CRYPTIC LOCI REGULATOR 2"/>
    <property type="match status" value="1"/>
</dbReference>
<evidence type="ECO:0000256" key="1">
    <source>
        <dbReference type="SAM" id="MobiDB-lite"/>
    </source>
</evidence>
<feature type="region of interest" description="Disordered" evidence="1">
    <location>
        <begin position="591"/>
        <end position="644"/>
    </location>
</feature>
<evidence type="ECO:0000313" key="4">
    <source>
        <dbReference type="EMBL" id="KAJ5245953.1"/>
    </source>
</evidence>
<dbReference type="OrthoDB" id="438224at2759"/>
<dbReference type="Pfam" id="PF10383">
    <property type="entry name" value="Clr2"/>
    <property type="match status" value="1"/>
</dbReference>
<protein>
    <submittedName>
        <fullName evidence="4">Uncharacterized protein</fullName>
    </submittedName>
</protein>
<dbReference type="Proteomes" id="UP001150941">
    <property type="component" value="Unassembled WGS sequence"/>
</dbReference>
<accession>A0A9W9PHV8</accession>
<sequence length="644" mass="73460">MSSDGEEIVIPVADEFSDGNPDTWPKNDSRWEYAFKDDIGWRYGLAERWVKEQGAYVAGCTYILDKLPEGYAYVDRPRGSNPKFRDAFLFGHPSGIYFQSRNTFFPHFYWLMTGRKGVVPRLKWKQRVQVWGGSTSAPLGPQHRSKPGPKPREPISDKYPKDEDGPNYWKMHIMDLKDKGSLNETIQHPMNMDWVLTHEWLEEYFVRLRLQPSFLPRRGEIVLWLHPYEGRLEWNSEGKCYQIRNPDGTWGEKPQWRAGIVTQIPEEPNTYLDILETTKKESPINYSGYVPLKCIRPFSGFCRFLQSIPREQFHPSIEHAITTMASWSLLSHIRFHGTWPNALLENRGIYIGSELIALRDVVRLKPFGMTVEDTISGGSVHRGSVDPVDVLIVERIWLEMNECNADPDSPQLAKEMRPFIAGRVYTRDPNRLTRPMAFDKDPLQPLTYDEVCNAFRQVGMHLYGDWYRVAAGKMCVVSPSMILGRCFEPEASVMYNGDDRLDYDLNSVLVGRRFSSNADARIPDGVGWFWGNSRVETLGLATLNDVECGLGAPQRANPGRWQAILKILSGPYTDADIRRAELPRRAGRPSLKKKFGDIGAAPLGDMSDDSEAGLSEGELRASIPFRPTRNEDEMKDEAEDGNVA</sequence>
<gene>
    <name evidence="4" type="ORF">N7468_000936</name>
</gene>
<dbReference type="InterPro" id="IPR038986">
    <property type="entry name" value="Clr2"/>
</dbReference>
<organism evidence="4 5">
    <name type="scientific">Penicillium chermesinum</name>
    <dbReference type="NCBI Taxonomy" id="63820"/>
    <lineage>
        <taxon>Eukaryota</taxon>
        <taxon>Fungi</taxon>
        <taxon>Dikarya</taxon>
        <taxon>Ascomycota</taxon>
        <taxon>Pezizomycotina</taxon>
        <taxon>Eurotiomycetes</taxon>
        <taxon>Eurotiomycetidae</taxon>
        <taxon>Eurotiales</taxon>
        <taxon>Aspergillaceae</taxon>
        <taxon>Penicillium</taxon>
    </lineage>
</organism>
<feature type="domain" description="Cryptic loci regulator 2 C-terminal" evidence="2">
    <location>
        <begin position="347"/>
        <end position="488"/>
    </location>
</feature>
<feature type="domain" description="Cryptic loci regulator 2 N-terminal" evidence="3">
    <location>
        <begin position="62"/>
        <end position="116"/>
    </location>
</feature>
<evidence type="ECO:0000259" key="2">
    <source>
        <dbReference type="Pfam" id="PF10383"/>
    </source>
</evidence>
<name>A0A9W9PHV8_9EURO</name>